<dbReference type="EMBL" id="CAUYUJ010020386">
    <property type="protein sequence ID" value="CAK0897793.1"/>
    <property type="molecule type" value="Genomic_DNA"/>
</dbReference>
<reference evidence="2" key="1">
    <citation type="submission" date="2023-10" db="EMBL/GenBank/DDBJ databases">
        <authorList>
            <person name="Chen Y."/>
            <person name="Shah S."/>
            <person name="Dougan E. K."/>
            <person name="Thang M."/>
            <person name="Chan C."/>
        </authorList>
    </citation>
    <scope>NUCLEOTIDE SEQUENCE [LARGE SCALE GENOMIC DNA]</scope>
</reference>
<proteinExistence type="predicted"/>
<feature type="compositionally biased region" description="Basic residues" evidence="1">
    <location>
        <begin position="113"/>
        <end position="123"/>
    </location>
</feature>
<evidence type="ECO:0000313" key="2">
    <source>
        <dbReference type="EMBL" id="CAK0897793.1"/>
    </source>
</evidence>
<organism evidence="2 3">
    <name type="scientific">Prorocentrum cordatum</name>
    <dbReference type="NCBI Taxonomy" id="2364126"/>
    <lineage>
        <taxon>Eukaryota</taxon>
        <taxon>Sar</taxon>
        <taxon>Alveolata</taxon>
        <taxon>Dinophyceae</taxon>
        <taxon>Prorocentrales</taxon>
        <taxon>Prorocentraceae</taxon>
        <taxon>Prorocentrum</taxon>
    </lineage>
</organism>
<feature type="region of interest" description="Disordered" evidence="1">
    <location>
        <begin position="100"/>
        <end position="123"/>
    </location>
</feature>
<name>A0ABN9XIJ8_9DINO</name>
<evidence type="ECO:0000256" key="1">
    <source>
        <dbReference type="SAM" id="MobiDB-lite"/>
    </source>
</evidence>
<sequence>MRFGCEHFQISTLSASRAFSALATEAAEQAWAAGSDEPFVLAALNSWRFCKIWFRRESLVGSLATLRQRACLATGCGGSGIQCPSSADAAERLAPLVVKEGGATSPTAAWPPPRRRPAGRAHG</sequence>
<dbReference type="Proteomes" id="UP001189429">
    <property type="component" value="Unassembled WGS sequence"/>
</dbReference>
<evidence type="ECO:0000313" key="3">
    <source>
        <dbReference type="Proteomes" id="UP001189429"/>
    </source>
</evidence>
<protein>
    <submittedName>
        <fullName evidence="2">Uncharacterized protein</fullName>
    </submittedName>
</protein>
<keyword evidence="3" id="KW-1185">Reference proteome</keyword>
<comment type="caution">
    <text evidence="2">The sequence shown here is derived from an EMBL/GenBank/DDBJ whole genome shotgun (WGS) entry which is preliminary data.</text>
</comment>
<gene>
    <name evidence="2" type="ORF">PCOR1329_LOCUS75865</name>
</gene>
<accession>A0ABN9XIJ8</accession>